<evidence type="ECO:0000313" key="2">
    <source>
        <dbReference type="Proteomes" id="UP000431913"/>
    </source>
</evidence>
<evidence type="ECO:0000313" key="1">
    <source>
        <dbReference type="EMBL" id="MST93631.1"/>
    </source>
</evidence>
<proteinExistence type="predicted"/>
<comment type="caution">
    <text evidence="1">The sequence shown here is derived from an EMBL/GenBank/DDBJ whole genome shotgun (WGS) entry which is preliminary data.</text>
</comment>
<reference evidence="1 2" key="1">
    <citation type="submission" date="2019-08" db="EMBL/GenBank/DDBJ databases">
        <title>In-depth cultivation of the pig gut microbiome towards novel bacterial diversity and tailored functional studies.</title>
        <authorList>
            <person name="Wylensek D."/>
            <person name="Hitch T.C.A."/>
            <person name="Clavel T."/>
        </authorList>
    </citation>
    <scope>NUCLEOTIDE SEQUENCE [LARGE SCALE GENOMIC DNA]</scope>
    <source>
        <strain evidence="1 2">WCA3-601-WT-6J</strain>
    </source>
</reference>
<dbReference type="RefSeq" id="WP_154524308.1">
    <property type="nucleotide sequence ID" value="NZ_VUNJ01000048.1"/>
</dbReference>
<dbReference type="AlphaFoldDB" id="A0A6I2UE29"/>
<sequence>MKEIYSVKLPKHIVFGDPWYFERYSGEELNRLIVDVYPHSQYQARVVLEEIPDEENPDFMLCSLSIYMAPEQAMQTYLQDMVYESQTHTVKKLGVDTARYYLGVDDRDDIIRTGGDGYWGAYHEMTRMIRGHIHLDATILIIAVPDNVSMEDMRQWLNYFFQDVQQVENVPKLGEEAAEEQNVNEGIYITQ</sequence>
<accession>A0A6I2UE29</accession>
<name>A0A6I2UE29_9FIRM</name>
<gene>
    <name evidence="1" type="ORF">FYJ76_17135</name>
</gene>
<dbReference type="Proteomes" id="UP000431913">
    <property type="component" value="Unassembled WGS sequence"/>
</dbReference>
<organism evidence="1 2">
    <name type="scientific">Ruthenibacterium lactatiformans</name>
    <dbReference type="NCBI Taxonomy" id="1550024"/>
    <lineage>
        <taxon>Bacteria</taxon>
        <taxon>Bacillati</taxon>
        <taxon>Bacillota</taxon>
        <taxon>Clostridia</taxon>
        <taxon>Eubacteriales</taxon>
        <taxon>Oscillospiraceae</taxon>
        <taxon>Ruthenibacterium</taxon>
    </lineage>
</organism>
<dbReference type="EMBL" id="VUNJ01000048">
    <property type="protein sequence ID" value="MST93631.1"/>
    <property type="molecule type" value="Genomic_DNA"/>
</dbReference>
<protein>
    <submittedName>
        <fullName evidence="1">Uncharacterized protein</fullName>
    </submittedName>
</protein>